<dbReference type="EMBL" id="JAJVCZ030000008">
    <property type="protein sequence ID" value="KAL0256822.1"/>
    <property type="molecule type" value="Genomic_DNA"/>
</dbReference>
<name>A0ABR3C840_9PEZI</name>
<evidence type="ECO:0000313" key="2">
    <source>
        <dbReference type="EMBL" id="KAL0256822.1"/>
    </source>
</evidence>
<accession>A0ABR3C840</accession>
<feature type="transmembrane region" description="Helical" evidence="1">
    <location>
        <begin position="315"/>
        <end position="332"/>
    </location>
</feature>
<keyword evidence="1" id="KW-0472">Membrane</keyword>
<feature type="transmembrane region" description="Helical" evidence="1">
    <location>
        <begin position="370"/>
        <end position="390"/>
    </location>
</feature>
<feature type="transmembrane region" description="Helical" evidence="1">
    <location>
        <begin position="197"/>
        <end position="218"/>
    </location>
</feature>
<keyword evidence="1" id="KW-1133">Transmembrane helix</keyword>
<evidence type="ECO:0000313" key="3">
    <source>
        <dbReference type="Proteomes" id="UP001430584"/>
    </source>
</evidence>
<keyword evidence="3" id="KW-1185">Reference proteome</keyword>
<gene>
    <name evidence="2" type="ORF">SLS55_007631</name>
</gene>
<proteinExistence type="predicted"/>
<reference evidence="2 3" key="1">
    <citation type="submission" date="2024-02" db="EMBL/GenBank/DDBJ databases">
        <title>De novo assembly and annotation of 12 fungi associated with fruit tree decline syndrome in Ontario, Canada.</title>
        <authorList>
            <person name="Sulman M."/>
            <person name="Ellouze W."/>
            <person name="Ilyukhin E."/>
        </authorList>
    </citation>
    <scope>NUCLEOTIDE SEQUENCE [LARGE SCALE GENOMIC DNA]</scope>
    <source>
        <strain evidence="2 3">FDS-637</strain>
    </source>
</reference>
<dbReference type="PANTHER" id="PTHR35395">
    <property type="entry name" value="DUF6536 DOMAIN-CONTAINING PROTEIN"/>
    <property type="match status" value="1"/>
</dbReference>
<sequence>MGSPCNQYSQHSSTCRNSVPLHLAFNSVIFAEVQANNYMVMPVTDAFYTGGDYDTSGFTGASDSITQAVIGNASRIRERFQSNANATKRLDTSDCLNAYNKQYISRYGDVLLFQDKIDWHYLPFTADAKVFPSYGWVCPSRDITNCTLNSNSENFNKTSWAPYGSPVLYCLAELVKEQCKLQFSPWIATAVITYNAIKAFCMLFVLFSAAIIVAGISIHRTTVGMPKDAKGLWTTAFGGLKGNNLLGMSMSTIGAIILTNTPQLVLSYLYVCYNALYTCMFVQREFVQYSRARKPLRVTAPVGQQRSTYWLQLPYRYAVPLTGLSALLHWLASQSLFMVSITVFENYDDEKGIRRTQNAGRISTCGYSPVAIILTTCVGCIIAVGGLVLAARRYPPGVRLVSSCSAAISAACHPPMSAGEAALLPVQWGVVWESDESDQFGHVTLTSFPVTEPIEGKLYI</sequence>
<dbReference type="GeneID" id="92011716"/>
<evidence type="ECO:0000256" key="1">
    <source>
        <dbReference type="SAM" id="Phobius"/>
    </source>
</evidence>
<organism evidence="2 3">
    <name type="scientific">Diplodia seriata</name>
    <dbReference type="NCBI Taxonomy" id="420778"/>
    <lineage>
        <taxon>Eukaryota</taxon>
        <taxon>Fungi</taxon>
        <taxon>Dikarya</taxon>
        <taxon>Ascomycota</taxon>
        <taxon>Pezizomycotina</taxon>
        <taxon>Dothideomycetes</taxon>
        <taxon>Dothideomycetes incertae sedis</taxon>
        <taxon>Botryosphaeriales</taxon>
        <taxon>Botryosphaeriaceae</taxon>
        <taxon>Diplodia</taxon>
    </lineage>
</organism>
<protein>
    <submittedName>
        <fullName evidence="2">Uncharacterized protein</fullName>
    </submittedName>
</protein>
<dbReference type="RefSeq" id="XP_066629851.1">
    <property type="nucleotide sequence ID" value="XM_066779047.1"/>
</dbReference>
<keyword evidence="1" id="KW-0812">Transmembrane</keyword>
<comment type="caution">
    <text evidence="2">The sequence shown here is derived from an EMBL/GenBank/DDBJ whole genome shotgun (WGS) entry which is preliminary data.</text>
</comment>
<dbReference type="Proteomes" id="UP001430584">
    <property type="component" value="Unassembled WGS sequence"/>
</dbReference>
<dbReference type="PANTHER" id="PTHR35395:SF1">
    <property type="entry name" value="DUF6536 DOMAIN-CONTAINING PROTEIN"/>
    <property type="match status" value="1"/>
</dbReference>